<reference evidence="9 10" key="1">
    <citation type="journal article" date="2019" name="Sci. Rep.">
        <title>Comparative genomics of chytrid fungi reveal insights into the obligate biotrophic and pathogenic lifestyle of Synchytrium endobioticum.</title>
        <authorList>
            <person name="van de Vossenberg B.T.L.H."/>
            <person name="Warris S."/>
            <person name="Nguyen H.D.T."/>
            <person name="van Gent-Pelzer M.P.E."/>
            <person name="Joly D.L."/>
            <person name="van de Geest H.C."/>
            <person name="Bonants P.J.M."/>
            <person name="Smith D.S."/>
            <person name="Levesque C.A."/>
            <person name="van der Lee T.A.J."/>
        </authorList>
    </citation>
    <scope>NUCLEOTIDE SEQUENCE [LARGE SCALE GENOMIC DNA]</scope>
    <source>
        <strain evidence="9 10">CBS 675.73</strain>
    </source>
</reference>
<dbReference type="Gene3D" id="3.40.50.150">
    <property type="entry name" value="Vaccinia Virus protein VP39"/>
    <property type="match status" value="1"/>
</dbReference>
<evidence type="ECO:0000256" key="5">
    <source>
        <dbReference type="ARBA" id="ARBA00022490"/>
    </source>
</evidence>
<dbReference type="SUPFAM" id="SSF53335">
    <property type="entry name" value="S-adenosyl-L-methionine-dependent methyltransferases"/>
    <property type="match status" value="1"/>
</dbReference>
<dbReference type="PANTHER" id="PTHR13539">
    <property type="entry name" value="CALMODULIN-LYSINE N-METHYLTRANSFERASE"/>
    <property type="match status" value="1"/>
</dbReference>
<evidence type="ECO:0000313" key="9">
    <source>
        <dbReference type="EMBL" id="TPX67177.1"/>
    </source>
</evidence>
<dbReference type="InterPro" id="IPR029063">
    <property type="entry name" value="SAM-dependent_MTases_sf"/>
</dbReference>
<evidence type="ECO:0000256" key="4">
    <source>
        <dbReference type="ARBA" id="ARBA00020594"/>
    </source>
</evidence>
<keyword evidence="10" id="KW-1185">Reference proteome</keyword>
<evidence type="ECO:0000256" key="7">
    <source>
        <dbReference type="ARBA" id="ARBA00022679"/>
    </source>
</evidence>
<evidence type="ECO:0000256" key="6">
    <source>
        <dbReference type="ARBA" id="ARBA00022603"/>
    </source>
</evidence>
<protein>
    <recommendedName>
        <fullName evidence="4">Calmodulin-lysine N-methyltransferase</fullName>
        <ecNumber evidence="3">2.1.1.60</ecNumber>
    </recommendedName>
</protein>
<dbReference type="GO" id="GO:0018025">
    <property type="term" value="F:calmodulin-lysine N-methyltransferase activity"/>
    <property type="evidence" value="ECO:0007669"/>
    <property type="project" value="UniProtKB-EC"/>
</dbReference>
<dbReference type="STRING" id="246404.A0A507EUZ1"/>
<dbReference type="PANTHER" id="PTHR13539:SF3">
    <property type="entry name" value="CALMODULIN-LYSINE N-METHYLTRANSFERASE"/>
    <property type="match status" value="1"/>
</dbReference>
<name>A0A507EUZ1_9FUNG</name>
<keyword evidence="5" id="KW-0963">Cytoplasm</keyword>
<evidence type="ECO:0000256" key="2">
    <source>
        <dbReference type="ARBA" id="ARBA00004496"/>
    </source>
</evidence>
<dbReference type="InterPro" id="IPR019410">
    <property type="entry name" value="Methyltransf_16"/>
</dbReference>
<evidence type="ECO:0000256" key="3">
    <source>
        <dbReference type="ARBA" id="ARBA00011914"/>
    </source>
</evidence>
<accession>A0A507EUZ1</accession>
<dbReference type="Pfam" id="PF10294">
    <property type="entry name" value="Methyltransf_16"/>
    <property type="match status" value="1"/>
</dbReference>
<dbReference type="OrthoDB" id="2128719at2759"/>
<dbReference type="GO" id="GO:0032259">
    <property type="term" value="P:methylation"/>
    <property type="evidence" value="ECO:0007669"/>
    <property type="project" value="UniProtKB-KW"/>
</dbReference>
<sequence>MTQTKTKHNKRWQLLRNALLSQAGNQPQTHPDQSECVFKALFGRVELETVSSLPETDMADVHTLLYPLGSGHQLKISTPHHRLDKANLFSQYSGFLNTGNVRIWNSEHVMAYWAAIKNPELFRGKSVLELGSGMTGLAGLAIASAANPASVHVTDGNPTSVASLQSNIARNSSCFGPSAVINASQLLWGEKSSTLVDVIVGGDCTFDANAHEPLRNTIIACLNASGVAYLFCPRRGNSLLQFYQLCHSKSDGLLHVQWIENYDGNVWAIHAEQLELSRNDPSIYNADKEYPIMIKISRLPKLE</sequence>
<evidence type="ECO:0000256" key="8">
    <source>
        <dbReference type="ARBA" id="ARBA00023242"/>
    </source>
</evidence>
<dbReference type="GO" id="GO:0005634">
    <property type="term" value="C:nucleus"/>
    <property type="evidence" value="ECO:0007669"/>
    <property type="project" value="UniProtKB-SubCell"/>
</dbReference>
<gene>
    <name evidence="9" type="ORF">CcCBS67573_g07573</name>
</gene>
<dbReference type="EMBL" id="QEAP01000407">
    <property type="protein sequence ID" value="TPX67177.1"/>
    <property type="molecule type" value="Genomic_DNA"/>
</dbReference>
<comment type="subcellular location">
    <subcellularLocation>
        <location evidence="2">Cytoplasm</location>
    </subcellularLocation>
    <subcellularLocation>
        <location evidence="1">Nucleus</location>
    </subcellularLocation>
</comment>
<keyword evidence="7" id="KW-0808">Transferase</keyword>
<keyword evidence="8" id="KW-0539">Nucleus</keyword>
<proteinExistence type="predicted"/>
<dbReference type="Proteomes" id="UP000320333">
    <property type="component" value="Unassembled WGS sequence"/>
</dbReference>
<dbReference type="InterPro" id="IPR025800">
    <property type="entry name" value="CaM-Lys-N-MeTrfase"/>
</dbReference>
<comment type="caution">
    <text evidence="9">The sequence shown here is derived from an EMBL/GenBank/DDBJ whole genome shotgun (WGS) entry which is preliminary data.</text>
</comment>
<dbReference type="GO" id="GO:0005737">
    <property type="term" value="C:cytoplasm"/>
    <property type="evidence" value="ECO:0007669"/>
    <property type="project" value="UniProtKB-SubCell"/>
</dbReference>
<keyword evidence="6" id="KW-0489">Methyltransferase</keyword>
<evidence type="ECO:0000313" key="10">
    <source>
        <dbReference type="Proteomes" id="UP000320333"/>
    </source>
</evidence>
<dbReference type="EC" id="2.1.1.60" evidence="3"/>
<organism evidence="9 10">
    <name type="scientific">Chytriomyces confervae</name>
    <dbReference type="NCBI Taxonomy" id="246404"/>
    <lineage>
        <taxon>Eukaryota</taxon>
        <taxon>Fungi</taxon>
        <taxon>Fungi incertae sedis</taxon>
        <taxon>Chytridiomycota</taxon>
        <taxon>Chytridiomycota incertae sedis</taxon>
        <taxon>Chytridiomycetes</taxon>
        <taxon>Chytridiales</taxon>
        <taxon>Chytriomycetaceae</taxon>
        <taxon>Chytriomyces</taxon>
    </lineage>
</organism>
<evidence type="ECO:0000256" key="1">
    <source>
        <dbReference type="ARBA" id="ARBA00004123"/>
    </source>
</evidence>
<dbReference type="AlphaFoldDB" id="A0A507EUZ1"/>